<dbReference type="EMBL" id="MLAK01000872">
    <property type="protein sequence ID" value="OHT02282.1"/>
    <property type="molecule type" value="Genomic_DNA"/>
</dbReference>
<accession>A0A1J4JU92</accession>
<proteinExistence type="predicted"/>
<protein>
    <submittedName>
        <fullName evidence="1">Uncharacterized protein</fullName>
    </submittedName>
</protein>
<dbReference type="Proteomes" id="UP000179807">
    <property type="component" value="Unassembled WGS sequence"/>
</dbReference>
<dbReference type="GeneID" id="94842152"/>
<evidence type="ECO:0000313" key="1">
    <source>
        <dbReference type="EMBL" id="OHT02282.1"/>
    </source>
</evidence>
<gene>
    <name evidence="1" type="ORF">TRFO_30596</name>
</gene>
<dbReference type="RefSeq" id="XP_068355418.1">
    <property type="nucleotide sequence ID" value="XM_068507448.1"/>
</dbReference>
<comment type="caution">
    <text evidence="1">The sequence shown here is derived from an EMBL/GenBank/DDBJ whole genome shotgun (WGS) entry which is preliminary data.</text>
</comment>
<dbReference type="VEuPathDB" id="TrichDB:TRFO_30596"/>
<evidence type="ECO:0000313" key="2">
    <source>
        <dbReference type="Proteomes" id="UP000179807"/>
    </source>
</evidence>
<reference evidence="1" key="1">
    <citation type="submission" date="2016-10" db="EMBL/GenBank/DDBJ databases">
        <authorList>
            <person name="Benchimol M."/>
            <person name="Almeida L.G."/>
            <person name="Vasconcelos A.T."/>
            <person name="Perreira-Neves A."/>
            <person name="Rosa I.A."/>
            <person name="Tasca T."/>
            <person name="Bogo M.R."/>
            <person name="de Souza W."/>
        </authorList>
    </citation>
    <scope>NUCLEOTIDE SEQUENCE [LARGE SCALE GENOMIC DNA]</scope>
    <source>
        <strain evidence="1">K</strain>
    </source>
</reference>
<dbReference type="AlphaFoldDB" id="A0A1J4JU92"/>
<sequence length="594" mass="69658">MEDTIPFPLAEDVSDVDYLVPAYDMPAGFNMASLFFYASLFTPSMKLNQLNISTINQNSDYLSDSRGNTRRTSFLIEDENSDSKNIIYSMLSYFPNFRSKFHMKEKLYDRSPDLFNTFASISRSFLSSTSSDNYYHIKMPQNRETYENENHLEDVTQYIYDSIKNRILNCNIEVSQQENIHSSKSEKGKKCTGHCLGDPFIFYTSHGLEVQKDFPFNVVYRNPNKPNENLDRFAYSLWFALGSQNQIPILFLFFKNFYFKVQEGVAESFEPEDFFSDNNNVSFYYMHYEAVDRNEPADNYDSYTFNRSHKKRDRTTNSDNFLKNFIRELYSRKWEVTSFSFIDYLIECIIYPDAFVIGSDFDFNEYNTFISVFLAFDNDSKNQIIENSTKDNIQFKNNLRDLHQSYQLFLGFVLDLIEILHLLNPIFVKEKKIQGSSQISFLCYSIKSLFSNIPSQNKYISQMCIKLMINIINRLKSNKYQYSDKLVKSALECICTCLKCSLNDFDSLNIDTTNISILNNVTYKDIFTRINRDTVFTNEAINELKSASHHLDDLFSTIPHFSLENNSDIEYQFSEQFFNHINQILPLKSAIGYF</sequence>
<keyword evidence="2" id="KW-1185">Reference proteome</keyword>
<name>A0A1J4JU92_9EUKA</name>
<organism evidence="1 2">
    <name type="scientific">Tritrichomonas foetus</name>
    <dbReference type="NCBI Taxonomy" id="1144522"/>
    <lineage>
        <taxon>Eukaryota</taxon>
        <taxon>Metamonada</taxon>
        <taxon>Parabasalia</taxon>
        <taxon>Tritrichomonadida</taxon>
        <taxon>Tritrichomonadidae</taxon>
        <taxon>Tritrichomonas</taxon>
    </lineage>
</organism>